<dbReference type="InterPro" id="IPR019226">
    <property type="entry name" value="DUF2158"/>
</dbReference>
<evidence type="ECO:0000313" key="2">
    <source>
        <dbReference type="Proteomes" id="UP000184432"/>
    </source>
</evidence>
<accession>A0A1M6LMR4</accession>
<name>A0A1M6LMR4_9FLAO</name>
<reference evidence="2" key="1">
    <citation type="submission" date="2016-11" db="EMBL/GenBank/DDBJ databases">
        <authorList>
            <person name="Varghese N."/>
            <person name="Submissions S."/>
        </authorList>
    </citation>
    <scope>NUCLEOTIDE SEQUENCE [LARGE SCALE GENOMIC DNA]</scope>
    <source>
        <strain evidence="2">DSM 22623</strain>
    </source>
</reference>
<dbReference type="Proteomes" id="UP000184432">
    <property type="component" value="Unassembled WGS sequence"/>
</dbReference>
<dbReference type="AlphaFoldDB" id="A0A1M6LMR4"/>
<dbReference type="Pfam" id="PF09926">
    <property type="entry name" value="DUF2158"/>
    <property type="match status" value="1"/>
</dbReference>
<gene>
    <name evidence="1" type="ORF">SAMN04488508_1231</name>
</gene>
<sequence length="144" mass="17108">MDNLFNVYQEIKLKGEIGILRRNNIQNNSKKTYHIRGKLKYGKLVEDEFFNKSDELLYRVEYFISYDSNYRYIRIKDEKNSACYETEDLPYLNISEGNIVTLKTGGPKMEIIGFNKDYVKCQWNDQSGVKSVYYPYYSLENVSK</sequence>
<keyword evidence="2" id="KW-1185">Reference proteome</keyword>
<protein>
    <submittedName>
        <fullName evidence="1">Uncharacterized small protein</fullName>
    </submittedName>
</protein>
<evidence type="ECO:0000313" key="1">
    <source>
        <dbReference type="EMBL" id="SHJ72531.1"/>
    </source>
</evidence>
<organism evidence="1 2">
    <name type="scientific">Aquimarina spongiae</name>
    <dbReference type="NCBI Taxonomy" id="570521"/>
    <lineage>
        <taxon>Bacteria</taxon>
        <taxon>Pseudomonadati</taxon>
        <taxon>Bacteroidota</taxon>
        <taxon>Flavobacteriia</taxon>
        <taxon>Flavobacteriales</taxon>
        <taxon>Flavobacteriaceae</taxon>
        <taxon>Aquimarina</taxon>
    </lineage>
</organism>
<dbReference type="EMBL" id="FQYP01000023">
    <property type="protein sequence ID" value="SHJ72531.1"/>
    <property type="molecule type" value="Genomic_DNA"/>
</dbReference>
<dbReference type="OrthoDB" id="1264301at2"/>
<proteinExistence type="predicted"/>
<dbReference type="RefSeq" id="WP_073322209.1">
    <property type="nucleotide sequence ID" value="NZ_FQYP01000023.1"/>
</dbReference>